<sequence>MMIRNNGVPSVGVFEDTRDVTICCGWNRVARNITGSIAHTVTFFFSFPLDRNGCQVPKKNNKNHQGETDERGIKFFARQ</sequence>
<organism evidence="1 2">
    <name type="scientific">Daphnia sinensis</name>
    <dbReference type="NCBI Taxonomy" id="1820382"/>
    <lineage>
        <taxon>Eukaryota</taxon>
        <taxon>Metazoa</taxon>
        <taxon>Ecdysozoa</taxon>
        <taxon>Arthropoda</taxon>
        <taxon>Crustacea</taxon>
        <taxon>Branchiopoda</taxon>
        <taxon>Diplostraca</taxon>
        <taxon>Cladocera</taxon>
        <taxon>Anomopoda</taxon>
        <taxon>Daphniidae</taxon>
        <taxon>Daphnia</taxon>
        <taxon>Daphnia similis group</taxon>
    </lineage>
</organism>
<reference evidence="1 2" key="1">
    <citation type="submission" date="2022-05" db="EMBL/GenBank/DDBJ databases">
        <title>A multi-omics perspective on studying reproductive biology in Daphnia sinensis.</title>
        <authorList>
            <person name="Jia J."/>
        </authorList>
    </citation>
    <scope>NUCLEOTIDE SEQUENCE [LARGE SCALE GENOMIC DNA]</scope>
    <source>
        <strain evidence="1 2">WSL</strain>
    </source>
</reference>
<dbReference type="EMBL" id="WJBH02000010">
    <property type="protein sequence ID" value="KAI9551495.1"/>
    <property type="molecule type" value="Genomic_DNA"/>
</dbReference>
<accession>A0AAD5KXI6</accession>
<gene>
    <name evidence="1" type="ORF">GHT06_021828</name>
</gene>
<evidence type="ECO:0000313" key="1">
    <source>
        <dbReference type="EMBL" id="KAI9551495.1"/>
    </source>
</evidence>
<dbReference type="AlphaFoldDB" id="A0AAD5KXI6"/>
<name>A0AAD5KXI6_9CRUS</name>
<evidence type="ECO:0000313" key="2">
    <source>
        <dbReference type="Proteomes" id="UP000820818"/>
    </source>
</evidence>
<protein>
    <submittedName>
        <fullName evidence="1">Uncharacterized protein</fullName>
    </submittedName>
</protein>
<comment type="caution">
    <text evidence="1">The sequence shown here is derived from an EMBL/GenBank/DDBJ whole genome shotgun (WGS) entry which is preliminary data.</text>
</comment>
<dbReference type="Proteomes" id="UP000820818">
    <property type="component" value="Linkage Group LG10"/>
</dbReference>
<proteinExistence type="predicted"/>
<keyword evidence="2" id="KW-1185">Reference proteome</keyword>